<name>A0A4P8L4T6_9BACT</name>
<dbReference type="OrthoDB" id="5409804at2"/>
<sequence length="152" mass="16444">MMLNLKLRDEFLGSQMQGTAIALRRKDNTGAAQRTPDFILSITYPAADVQTALRAVSTDRSKRPIVLMGDRGRGKSHIMAVMHHAVESSTQVQKRANEWGNRLGAQPLSGLVLDGGFFAISEPVQGGFPHVCHGGLSLLEVAVPFIELPPSL</sequence>
<dbReference type="Proteomes" id="UP000298602">
    <property type="component" value="Chromosome"/>
</dbReference>
<evidence type="ECO:0000313" key="1">
    <source>
        <dbReference type="EMBL" id="QCQ22949.1"/>
    </source>
</evidence>
<dbReference type="EMBL" id="CP040098">
    <property type="protein sequence ID" value="QCQ22949.1"/>
    <property type="molecule type" value="Genomic_DNA"/>
</dbReference>
<proteinExistence type="predicted"/>
<organism evidence="1 2">
    <name type="scientific">Desulfoglaeba alkanexedens ALDC</name>
    <dbReference type="NCBI Taxonomy" id="980445"/>
    <lineage>
        <taxon>Bacteria</taxon>
        <taxon>Pseudomonadati</taxon>
        <taxon>Thermodesulfobacteriota</taxon>
        <taxon>Syntrophobacteria</taxon>
        <taxon>Syntrophobacterales</taxon>
        <taxon>Syntrophobacteraceae</taxon>
        <taxon>Desulfoglaeba</taxon>
    </lineage>
</organism>
<reference evidence="1 2" key="1">
    <citation type="submission" date="2019-05" db="EMBL/GenBank/DDBJ databases">
        <title>The Complete Genome Sequence of the n-alkane-degrading Desulfoglaeba alkanexedens ALDC reveals multiple alkylsuccinate synthase gene clusters.</title>
        <authorList>
            <person name="Callaghan A.V."/>
            <person name="Davidova I.A."/>
            <person name="Duncan K.E."/>
            <person name="Morris B."/>
            <person name="McInerney M.J."/>
        </authorList>
    </citation>
    <scope>NUCLEOTIDE SEQUENCE [LARGE SCALE GENOMIC DNA]</scope>
    <source>
        <strain evidence="1 2">ALDC</strain>
    </source>
</reference>
<dbReference type="RefSeq" id="WP_137425232.1">
    <property type="nucleotide sequence ID" value="NZ_CP040098.1"/>
</dbReference>
<protein>
    <submittedName>
        <fullName evidence="1">Uncharacterized protein</fullName>
    </submittedName>
</protein>
<reference evidence="1 2" key="2">
    <citation type="submission" date="2019-05" db="EMBL/GenBank/DDBJ databases">
        <authorList>
            <person name="Suflita J.M."/>
            <person name="Marks C.R."/>
        </authorList>
    </citation>
    <scope>NUCLEOTIDE SEQUENCE [LARGE SCALE GENOMIC DNA]</scope>
    <source>
        <strain evidence="1 2">ALDC</strain>
    </source>
</reference>
<keyword evidence="2" id="KW-1185">Reference proteome</keyword>
<gene>
    <name evidence="1" type="ORF">FDQ92_12675</name>
</gene>
<evidence type="ECO:0000313" key="2">
    <source>
        <dbReference type="Proteomes" id="UP000298602"/>
    </source>
</evidence>
<dbReference type="KEGG" id="dax:FDQ92_12675"/>
<dbReference type="AlphaFoldDB" id="A0A4P8L4T6"/>
<accession>A0A4P8L4T6</accession>